<sequence>MSTVTTALLRIVRHPAARAAARCAAGCAAAAIGHRVEDSHLNRPHTPRRT</sequence>
<keyword evidence="2" id="KW-1185">Reference proteome</keyword>
<gene>
    <name evidence="1" type="ORF">SAMN05444695_111120</name>
</gene>
<dbReference type="AlphaFoldDB" id="A0A1G8NN95"/>
<organism evidence="1 2">
    <name type="scientific">Rhodococcus triatomae</name>
    <dbReference type="NCBI Taxonomy" id="300028"/>
    <lineage>
        <taxon>Bacteria</taxon>
        <taxon>Bacillati</taxon>
        <taxon>Actinomycetota</taxon>
        <taxon>Actinomycetes</taxon>
        <taxon>Mycobacteriales</taxon>
        <taxon>Nocardiaceae</taxon>
        <taxon>Rhodococcus</taxon>
    </lineage>
</organism>
<dbReference type="EMBL" id="FNDN01000011">
    <property type="protein sequence ID" value="SDI81663.1"/>
    <property type="molecule type" value="Genomic_DNA"/>
</dbReference>
<dbReference type="Proteomes" id="UP000183263">
    <property type="component" value="Unassembled WGS sequence"/>
</dbReference>
<evidence type="ECO:0000313" key="2">
    <source>
        <dbReference type="Proteomes" id="UP000183263"/>
    </source>
</evidence>
<name>A0A1G8NN95_9NOCA</name>
<reference evidence="1 2" key="1">
    <citation type="submission" date="2016-10" db="EMBL/GenBank/DDBJ databases">
        <authorList>
            <person name="de Groot N.N."/>
        </authorList>
    </citation>
    <scope>NUCLEOTIDE SEQUENCE [LARGE SCALE GENOMIC DNA]</scope>
    <source>
        <strain evidence="1 2">DSM 44892</strain>
    </source>
</reference>
<evidence type="ECO:0000313" key="1">
    <source>
        <dbReference type="EMBL" id="SDI81663.1"/>
    </source>
</evidence>
<protein>
    <submittedName>
        <fullName evidence="1">Uncharacterized protein</fullName>
    </submittedName>
</protein>
<proteinExistence type="predicted"/>
<accession>A0A1G8NN95</accession>